<dbReference type="Pfam" id="PF01142">
    <property type="entry name" value="TruD"/>
    <property type="match status" value="1"/>
</dbReference>
<dbReference type="InterPro" id="IPR020103">
    <property type="entry name" value="PsdUridine_synth_cat_dom_sf"/>
</dbReference>
<evidence type="ECO:0000256" key="1">
    <source>
        <dbReference type="ARBA" id="ARBA00007953"/>
    </source>
</evidence>
<dbReference type="CDD" id="cd02552">
    <property type="entry name" value="PseudoU_synth_TruD_like"/>
    <property type="match status" value="1"/>
</dbReference>
<keyword evidence="5" id="KW-1185">Reference proteome</keyword>
<dbReference type="PANTHER" id="PTHR13326">
    <property type="entry name" value="TRNA PSEUDOURIDINE SYNTHASE D"/>
    <property type="match status" value="1"/>
</dbReference>
<proteinExistence type="inferred from homology"/>
<dbReference type="Gene3D" id="3.30.2350.20">
    <property type="entry name" value="TruD, catalytic domain"/>
    <property type="match status" value="1"/>
</dbReference>
<comment type="caution">
    <text evidence="4">The sequence shown here is derived from an EMBL/GenBank/DDBJ whole genome shotgun (WGS) entry which is preliminary data.</text>
</comment>
<feature type="non-terminal residue" evidence="4">
    <location>
        <position position="1"/>
    </location>
</feature>
<evidence type="ECO:0000313" key="5">
    <source>
        <dbReference type="Proteomes" id="UP001189429"/>
    </source>
</evidence>
<evidence type="ECO:0000256" key="2">
    <source>
        <dbReference type="ARBA" id="ARBA00023235"/>
    </source>
</evidence>
<accession>A0ABN9S9I3</accession>
<dbReference type="InterPro" id="IPR042214">
    <property type="entry name" value="TruD_catalytic"/>
</dbReference>
<dbReference type="Proteomes" id="UP001189429">
    <property type="component" value="Unassembled WGS sequence"/>
</dbReference>
<dbReference type="PANTHER" id="PTHR13326:SF21">
    <property type="entry name" value="PSEUDOURIDYLATE SYNTHASE PUS7L"/>
    <property type="match status" value="1"/>
</dbReference>
<gene>
    <name evidence="4" type="ORF">PCOR1329_LOCUS27640</name>
</gene>
<protein>
    <recommendedName>
        <fullName evidence="3">TRUD domain-containing protein</fullName>
    </recommendedName>
</protein>
<reference evidence="4" key="1">
    <citation type="submission" date="2023-10" db="EMBL/GenBank/DDBJ databases">
        <authorList>
            <person name="Chen Y."/>
            <person name="Shah S."/>
            <person name="Dougan E. K."/>
            <person name="Thang M."/>
            <person name="Chan C."/>
        </authorList>
    </citation>
    <scope>NUCLEOTIDE SEQUENCE [LARGE SCALE GENOMIC DNA]</scope>
</reference>
<keyword evidence="2" id="KW-0413">Isomerase</keyword>
<dbReference type="InterPro" id="IPR001656">
    <property type="entry name" value="PsdUridine_synth_TruD"/>
</dbReference>
<dbReference type="SUPFAM" id="SSF55120">
    <property type="entry name" value="Pseudouridine synthase"/>
    <property type="match status" value="1"/>
</dbReference>
<dbReference type="InterPro" id="IPR011760">
    <property type="entry name" value="PsdUridine_synth_TruD_insert"/>
</dbReference>
<organism evidence="4 5">
    <name type="scientific">Prorocentrum cordatum</name>
    <dbReference type="NCBI Taxonomy" id="2364126"/>
    <lineage>
        <taxon>Eukaryota</taxon>
        <taxon>Sar</taxon>
        <taxon>Alveolata</taxon>
        <taxon>Dinophyceae</taxon>
        <taxon>Prorocentrales</taxon>
        <taxon>Prorocentraceae</taxon>
        <taxon>Prorocentrum</taxon>
    </lineage>
</organism>
<name>A0ABN9S9I3_9DINO</name>
<dbReference type="PROSITE" id="PS50984">
    <property type="entry name" value="TRUD"/>
    <property type="match status" value="1"/>
</dbReference>
<sequence length="383" mass="41233">AAGGPRWRGGPGQALRRRGGAMDCCDARGIADEADCGIVAFAAAGLRPLGGTIKASPEDFRVRELPQQPAAVAYPGQQGSFLKFTLHKRGVDTLEALDSLAQACRVPARSFGFAGIKDSLAITTQEVTVSPELVSEAALLEAAGTLPQLRALGLRPCDAPLSPGMLAGNRFLLRVRGVRASARRVRQALRSLRRRGFVNYVGMQRFGKAGVRSDLLGLAYLRGEYERCVDLLLHQGAGGCRNEAGAGGREFKWVETFRRTGSAAATLRTISPEGLQVQLSSRFAQTSGVACSDFGPGGSVGRGQKCKLAAKCSPPFLSRCPFRFPFPGREEMVREQKGGNIVRSISRPLAMPHFGLWTERRLLTALHRRREDDGGLDGWKNSC</sequence>
<feature type="domain" description="TRUD" evidence="3">
    <location>
        <begin position="196"/>
        <end position="383"/>
    </location>
</feature>
<evidence type="ECO:0000313" key="4">
    <source>
        <dbReference type="EMBL" id="CAK0828429.1"/>
    </source>
</evidence>
<evidence type="ECO:0000259" key="3">
    <source>
        <dbReference type="PROSITE" id="PS50984"/>
    </source>
</evidence>
<dbReference type="EMBL" id="CAUYUJ010010032">
    <property type="protein sequence ID" value="CAK0828429.1"/>
    <property type="molecule type" value="Genomic_DNA"/>
</dbReference>
<comment type="similarity">
    <text evidence="1">Belongs to the pseudouridine synthase TruD family.</text>
</comment>